<dbReference type="Gene3D" id="3.60.15.10">
    <property type="entry name" value="Ribonuclease Z/Hydroxyacylglutathione hydrolase-like"/>
    <property type="match status" value="1"/>
</dbReference>
<dbReference type="SMART" id="SM00849">
    <property type="entry name" value="Lactamase_B"/>
    <property type="match status" value="1"/>
</dbReference>
<protein>
    <submittedName>
        <fullName evidence="4">MBL fold metallo-hydrolase</fullName>
    </submittedName>
</protein>
<keyword evidence="2" id="KW-0732">Signal</keyword>
<dbReference type="RefSeq" id="WP_311692731.1">
    <property type="nucleotide sequence ID" value="NZ_JAVRHL010000003.1"/>
</dbReference>
<proteinExistence type="predicted"/>
<dbReference type="SUPFAM" id="SSF56281">
    <property type="entry name" value="Metallo-hydrolase/oxidoreductase"/>
    <property type="match status" value="1"/>
</dbReference>
<reference evidence="4 5" key="1">
    <citation type="submission" date="2023-09" db="EMBL/GenBank/DDBJ databases">
        <authorList>
            <person name="Rey-Velasco X."/>
        </authorList>
    </citation>
    <scope>NUCLEOTIDE SEQUENCE [LARGE SCALE GENOMIC DNA]</scope>
    <source>
        <strain evidence="4 5">F158</strain>
    </source>
</reference>
<organism evidence="4 5">
    <name type="scientific">Tropicimonas omnivorans</name>
    <dbReference type="NCBI Taxonomy" id="3075590"/>
    <lineage>
        <taxon>Bacteria</taxon>
        <taxon>Pseudomonadati</taxon>
        <taxon>Pseudomonadota</taxon>
        <taxon>Alphaproteobacteria</taxon>
        <taxon>Rhodobacterales</taxon>
        <taxon>Roseobacteraceae</taxon>
        <taxon>Tropicimonas</taxon>
    </lineage>
</organism>
<dbReference type="EMBL" id="JAVRHL010000003">
    <property type="protein sequence ID" value="MDT0683827.1"/>
    <property type="molecule type" value="Genomic_DNA"/>
</dbReference>
<name>A0ABU3DJC6_9RHOB</name>
<keyword evidence="5" id="KW-1185">Reference proteome</keyword>
<dbReference type="PANTHER" id="PTHR46018:SF2">
    <property type="entry name" value="ZINC PHOSPHODIESTERASE ELAC PROTEIN 1"/>
    <property type="match status" value="1"/>
</dbReference>
<feature type="signal peptide" evidence="2">
    <location>
        <begin position="1"/>
        <end position="27"/>
    </location>
</feature>
<dbReference type="Pfam" id="PF12706">
    <property type="entry name" value="Lactamase_B_2"/>
    <property type="match status" value="1"/>
</dbReference>
<evidence type="ECO:0000313" key="5">
    <source>
        <dbReference type="Proteomes" id="UP001265259"/>
    </source>
</evidence>
<evidence type="ECO:0000256" key="2">
    <source>
        <dbReference type="SAM" id="SignalP"/>
    </source>
</evidence>
<keyword evidence="1" id="KW-0378">Hydrolase</keyword>
<feature type="domain" description="Metallo-beta-lactamase" evidence="3">
    <location>
        <begin position="55"/>
        <end position="254"/>
    </location>
</feature>
<feature type="chain" id="PRO_5045213414" evidence="2">
    <location>
        <begin position="28"/>
        <end position="328"/>
    </location>
</feature>
<comment type="caution">
    <text evidence="4">The sequence shown here is derived from an EMBL/GenBank/DDBJ whole genome shotgun (WGS) entry which is preliminary data.</text>
</comment>
<accession>A0ABU3DJC6</accession>
<dbReference type="Proteomes" id="UP001265259">
    <property type="component" value="Unassembled WGS sequence"/>
</dbReference>
<sequence length="328" mass="34927">MIRIPKFPVRTVVAGAFVALTAASLSAQDADPAADPAIVVTTLGTGAPILSPDRYSQSILVEAGEHRLLFDTGRGAVVRLAQAGVSPASIEEVFFTHYHSDHTVGFGDFWLMSWLPAGGARKVPLNVTGPTGIEALIEGHRIAFADDIRIRVADQNLPPEGTEIDVTSFDQPGVVFDEGGVVVTAFESDHGDEITPNYGYSIEYQDHTVVISGDTKKDDRVAEVAKGADLLLHSVGAARPELAAKPPIQLILAHHTLPHEAGEIFAAAAPKMAALTHLVLLGRPGIPPLSTEELVSMTRETYDGPLVVAEDLMRFEIGDDVIVTPPEQ</sequence>
<dbReference type="PANTHER" id="PTHR46018">
    <property type="entry name" value="ZINC PHOSPHODIESTERASE ELAC PROTEIN 1"/>
    <property type="match status" value="1"/>
</dbReference>
<gene>
    <name evidence="4" type="ORF">RM543_14135</name>
</gene>
<dbReference type="InterPro" id="IPR044094">
    <property type="entry name" value="AtsA-like_MBL-fold"/>
</dbReference>
<evidence type="ECO:0000313" key="4">
    <source>
        <dbReference type="EMBL" id="MDT0683827.1"/>
    </source>
</evidence>
<dbReference type="InterPro" id="IPR001279">
    <property type="entry name" value="Metallo-B-lactamas"/>
</dbReference>
<dbReference type="CDD" id="cd07719">
    <property type="entry name" value="arylsulfatase_AtsA-like_MBL-fold"/>
    <property type="match status" value="1"/>
</dbReference>
<evidence type="ECO:0000259" key="3">
    <source>
        <dbReference type="SMART" id="SM00849"/>
    </source>
</evidence>
<dbReference type="InterPro" id="IPR036866">
    <property type="entry name" value="RibonucZ/Hydroxyglut_hydro"/>
</dbReference>
<evidence type="ECO:0000256" key="1">
    <source>
        <dbReference type="ARBA" id="ARBA00022801"/>
    </source>
</evidence>